<evidence type="ECO:0000256" key="1">
    <source>
        <dbReference type="SAM" id="MobiDB-lite"/>
    </source>
</evidence>
<feature type="signal peptide" evidence="2">
    <location>
        <begin position="1"/>
        <end position="22"/>
    </location>
</feature>
<dbReference type="CDD" id="cd00096">
    <property type="entry name" value="Ig"/>
    <property type="match status" value="1"/>
</dbReference>
<organism evidence="4 5">
    <name type="scientific">Scylla paramamosain</name>
    <name type="common">Mud crab</name>
    <dbReference type="NCBI Taxonomy" id="85552"/>
    <lineage>
        <taxon>Eukaryota</taxon>
        <taxon>Metazoa</taxon>
        <taxon>Ecdysozoa</taxon>
        <taxon>Arthropoda</taxon>
        <taxon>Crustacea</taxon>
        <taxon>Multicrustacea</taxon>
        <taxon>Malacostraca</taxon>
        <taxon>Eumalacostraca</taxon>
        <taxon>Eucarida</taxon>
        <taxon>Decapoda</taxon>
        <taxon>Pleocyemata</taxon>
        <taxon>Brachyura</taxon>
        <taxon>Eubrachyura</taxon>
        <taxon>Portunoidea</taxon>
        <taxon>Portunidae</taxon>
        <taxon>Portuninae</taxon>
        <taxon>Scylla</taxon>
    </lineage>
</organism>
<dbReference type="InterPro" id="IPR007110">
    <property type="entry name" value="Ig-like_dom"/>
</dbReference>
<feature type="region of interest" description="Disordered" evidence="1">
    <location>
        <begin position="337"/>
        <end position="390"/>
    </location>
</feature>
<dbReference type="SMART" id="SM00408">
    <property type="entry name" value="IGc2"/>
    <property type="match status" value="2"/>
</dbReference>
<comment type="caution">
    <text evidence="4">The sequence shown here is derived from an EMBL/GenBank/DDBJ whole genome shotgun (WGS) entry which is preliminary data.</text>
</comment>
<dbReference type="PANTHER" id="PTHR23279:SF2">
    <property type="entry name" value="DEFECTIVE PROBOSCIS EXTENSION RESPONSE 19, ISOFORM A"/>
    <property type="match status" value="1"/>
</dbReference>
<reference evidence="4 5" key="1">
    <citation type="submission" date="2023-03" db="EMBL/GenBank/DDBJ databases">
        <title>High-quality genome of Scylla paramamosain provides insights in environmental adaptation.</title>
        <authorList>
            <person name="Zhang L."/>
        </authorList>
    </citation>
    <scope>NUCLEOTIDE SEQUENCE [LARGE SCALE GENOMIC DNA]</scope>
    <source>
        <strain evidence="4">LZ_2023a</strain>
        <tissue evidence="4">Muscle</tissue>
    </source>
</reference>
<dbReference type="Gene3D" id="2.60.40.10">
    <property type="entry name" value="Immunoglobulins"/>
    <property type="match status" value="2"/>
</dbReference>
<dbReference type="SUPFAM" id="SSF48726">
    <property type="entry name" value="Immunoglobulin"/>
    <property type="match status" value="2"/>
</dbReference>
<sequence>MPTALKLITLGLLLALPSGISHLPVLPVTLYTSFINATARRHDVLRDYIKRPRAANLADITPEQQNNTEVVAQVGGTATIKCYTHFIGDEMVTWLKRDEDQLLTAGSVIYSSEKRYSVSHVRHQQLWELTVMDVKLSDAGTYECQMTTHPPTSLFFILKVLEARAVLQGAPEVHVQTGESLRLHCAVQYATSPPHFIFWYHNGSMINFASPRPLQVVNHRYSSILYISDVRWEDAGAYRCEAYKAHPANLTLHVVAGEKHAALHNGQGEGSEGNTSAQTRQPLTPLLLASSCLLLLLSTAYFDNIYGWVSAQSGNHHQPDDLHAGDVDATDALRQRGQETGGTAAGQQAHSGHCRPHRHQQLHDIYGERRIHGTSNAQMEGSRTKRKRSL</sequence>
<name>A0AAW0SQZ8_SCYPA</name>
<proteinExistence type="predicted"/>
<dbReference type="InterPro" id="IPR003598">
    <property type="entry name" value="Ig_sub2"/>
</dbReference>
<dbReference type="InterPro" id="IPR036179">
    <property type="entry name" value="Ig-like_dom_sf"/>
</dbReference>
<dbReference type="InterPro" id="IPR013783">
    <property type="entry name" value="Ig-like_fold"/>
</dbReference>
<dbReference type="InterPro" id="IPR003599">
    <property type="entry name" value="Ig_sub"/>
</dbReference>
<dbReference type="EMBL" id="JARAKH010000047">
    <property type="protein sequence ID" value="KAK8377196.1"/>
    <property type="molecule type" value="Genomic_DNA"/>
</dbReference>
<dbReference type="SMART" id="SM00409">
    <property type="entry name" value="IG"/>
    <property type="match status" value="2"/>
</dbReference>
<gene>
    <name evidence="4" type="ORF">O3P69_013680</name>
</gene>
<evidence type="ECO:0000313" key="4">
    <source>
        <dbReference type="EMBL" id="KAK8377196.1"/>
    </source>
</evidence>
<evidence type="ECO:0000259" key="3">
    <source>
        <dbReference type="PROSITE" id="PS50835"/>
    </source>
</evidence>
<dbReference type="GO" id="GO:0032589">
    <property type="term" value="C:neuron projection membrane"/>
    <property type="evidence" value="ECO:0007669"/>
    <property type="project" value="TreeGrafter"/>
</dbReference>
<dbReference type="Proteomes" id="UP001487740">
    <property type="component" value="Unassembled WGS sequence"/>
</dbReference>
<dbReference type="Pfam" id="PF13927">
    <property type="entry name" value="Ig_3"/>
    <property type="match status" value="1"/>
</dbReference>
<feature type="domain" description="Ig-like" evidence="3">
    <location>
        <begin position="150"/>
        <end position="251"/>
    </location>
</feature>
<keyword evidence="2" id="KW-0732">Signal</keyword>
<evidence type="ECO:0000313" key="5">
    <source>
        <dbReference type="Proteomes" id="UP001487740"/>
    </source>
</evidence>
<dbReference type="InterPro" id="IPR013106">
    <property type="entry name" value="Ig_V-set"/>
</dbReference>
<accession>A0AAW0SQZ8</accession>
<feature type="chain" id="PRO_5043575691" description="Ig-like domain-containing protein" evidence="2">
    <location>
        <begin position="23"/>
        <end position="390"/>
    </location>
</feature>
<dbReference type="Pfam" id="PF07686">
    <property type="entry name" value="V-set"/>
    <property type="match status" value="1"/>
</dbReference>
<keyword evidence="5" id="KW-1185">Reference proteome</keyword>
<feature type="compositionally biased region" description="Basic and acidic residues" evidence="1">
    <location>
        <begin position="361"/>
        <end position="371"/>
    </location>
</feature>
<dbReference type="GO" id="GO:0050808">
    <property type="term" value="P:synapse organization"/>
    <property type="evidence" value="ECO:0007669"/>
    <property type="project" value="TreeGrafter"/>
</dbReference>
<dbReference type="PANTHER" id="PTHR23279">
    <property type="entry name" value="DEFECTIVE PROBOSCIS EXTENSION RESPONSE DPR -RELATED"/>
    <property type="match status" value="1"/>
</dbReference>
<dbReference type="PROSITE" id="PS50835">
    <property type="entry name" value="IG_LIKE"/>
    <property type="match status" value="2"/>
</dbReference>
<feature type="domain" description="Ig-like" evidence="3">
    <location>
        <begin position="52"/>
        <end position="147"/>
    </location>
</feature>
<dbReference type="AlphaFoldDB" id="A0AAW0SQZ8"/>
<dbReference type="InterPro" id="IPR037448">
    <property type="entry name" value="Zig-8"/>
</dbReference>
<evidence type="ECO:0000256" key="2">
    <source>
        <dbReference type="SAM" id="SignalP"/>
    </source>
</evidence>
<protein>
    <recommendedName>
        <fullName evidence="3">Ig-like domain-containing protein</fullName>
    </recommendedName>
</protein>